<dbReference type="PANTHER" id="PTHR42756:SF1">
    <property type="entry name" value="TRANSCRIPTIONAL REPRESSOR OF EMRAB OPERON"/>
    <property type="match status" value="1"/>
</dbReference>
<evidence type="ECO:0000259" key="5">
    <source>
        <dbReference type="PROSITE" id="PS50995"/>
    </source>
</evidence>
<sequence>MNNKNFENGQIVEKNIVSEKLYSLFLRCSHALSRGHHQENGIHPSQWRILSILAQTGEMAQRDLLEVLQIRAASLSELLSKLESRGLITREKEAGNKRNVNVELTELGKMAIDENANVQYETAQELFSMISLEEQQHLIEVLEKLINSWHEQHHGSAAKNQHKHEHHEGNHDDHTGHDDMHHGGSRSPRDQHGHHSHHYRKDF</sequence>
<feature type="region of interest" description="Disordered" evidence="4">
    <location>
        <begin position="152"/>
        <end position="203"/>
    </location>
</feature>
<dbReference type="PRINTS" id="PR00598">
    <property type="entry name" value="HTHMARR"/>
</dbReference>
<dbReference type="SUPFAM" id="SSF46785">
    <property type="entry name" value="Winged helix' DNA-binding domain"/>
    <property type="match status" value="1"/>
</dbReference>
<dbReference type="GO" id="GO:0003700">
    <property type="term" value="F:DNA-binding transcription factor activity"/>
    <property type="evidence" value="ECO:0007669"/>
    <property type="project" value="InterPro"/>
</dbReference>
<dbReference type="EMBL" id="CP157940">
    <property type="protein sequence ID" value="XBS54428.1"/>
    <property type="molecule type" value="Genomic_DNA"/>
</dbReference>
<evidence type="ECO:0000256" key="2">
    <source>
        <dbReference type="ARBA" id="ARBA00023125"/>
    </source>
</evidence>
<dbReference type="InterPro" id="IPR011991">
    <property type="entry name" value="ArsR-like_HTH"/>
</dbReference>
<keyword evidence="2" id="KW-0238">DNA-binding</keyword>
<feature type="compositionally biased region" description="Basic residues" evidence="4">
    <location>
        <begin position="194"/>
        <end position="203"/>
    </location>
</feature>
<name>A0AAU7PQ05_9FIRM</name>
<dbReference type="Pfam" id="PF01047">
    <property type="entry name" value="MarR"/>
    <property type="match status" value="1"/>
</dbReference>
<dbReference type="RefSeq" id="WP_349947089.1">
    <property type="nucleotide sequence ID" value="NZ_CP157940.1"/>
</dbReference>
<evidence type="ECO:0000256" key="1">
    <source>
        <dbReference type="ARBA" id="ARBA00023015"/>
    </source>
</evidence>
<evidence type="ECO:0000313" key="6">
    <source>
        <dbReference type="EMBL" id="XBS54428.1"/>
    </source>
</evidence>
<accession>A0AAU7PQ05</accession>
<dbReference type="PROSITE" id="PS50995">
    <property type="entry name" value="HTH_MARR_2"/>
    <property type="match status" value="1"/>
</dbReference>
<dbReference type="PANTHER" id="PTHR42756">
    <property type="entry name" value="TRANSCRIPTIONAL REGULATOR, MARR"/>
    <property type="match status" value="1"/>
</dbReference>
<feature type="domain" description="HTH marR-type" evidence="5">
    <location>
        <begin position="18"/>
        <end position="147"/>
    </location>
</feature>
<keyword evidence="1" id="KW-0805">Transcription regulation</keyword>
<reference evidence="6" key="1">
    <citation type="submission" date="2024-06" db="EMBL/GenBank/DDBJ databases">
        <title>Lacrimispora cavernae sp. nov., a novel anaerobe isolated from bat guano pile inside a cave.</title>
        <authorList>
            <person name="Miller S.L."/>
            <person name="Lu N."/>
            <person name="King J."/>
            <person name="Sankaranarayanan K."/>
            <person name="Lawson P.A."/>
        </authorList>
    </citation>
    <scope>NUCLEOTIDE SEQUENCE</scope>
    <source>
        <strain evidence="6">BS-2</strain>
    </source>
</reference>
<dbReference type="CDD" id="cd00090">
    <property type="entry name" value="HTH_ARSR"/>
    <property type="match status" value="1"/>
</dbReference>
<gene>
    <name evidence="6" type="ORF">ABFV83_01170</name>
</gene>
<dbReference type="SMART" id="SM00347">
    <property type="entry name" value="HTH_MARR"/>
    <property type="match status" value="1"/>
</dbReference>
<dbReference type="InterPro" id="IPR000835">
    <property type="entry name" value="HTH_MarR-typ"/>
</dbReference>
<dbReference type="AlphaFoldDB" id="A0AAU7PQ05"/>
<keyword evidence="3" id="KW-0804">Transcription</keyword>
<dbReference type="InterPro" id="IPR036390">
    <property type="entry name" value="WH_DNA-bd_sf"/>
</dbReference>
<dbReference type="PROSITE" id="PS01117">
    <property type="entry name" value="HTH_MARR_1"/>
    <property type="match status" value="1"/>
</dbReference>
<proteinExistence type="predicted"/>
<protein>
    <submittedName>
        <fullName evidence="6">MarR family transcriptional regulator</fullName>
    </submittedName>
</protein>
<evidence type="ECO:0000256" key="4">
    <source>
        <dbReference type="SAM" id="MobiDB-lite"/>
    </source>
</evidence>
<feature type="compositionally biased region" description="Basic and acidic residues" evidence="4">
    <location>
        <begin position="166"/>
        <end position="193"/>
    </location>
</feature>
<dbReference type="GO" id="GO:0003677">
    <property type="term" value="F:DNA binding"/>
    <property type="evidence" value="ECO:0007669"/>
    <property type="project" value="UniProtKB-KW"/>
</dbReference>
<dbReference type="Gene3D" id="1.10.10.10">
    <property type="entry name" value="Winged helix-like DNA-binding domain superfamily/Winged helix DNA-binding domain"/>
    <property type="match status" value="1"/>
</dbReference>
<dbReference type="InterPro" id="IPR036388">
    <property type="entry name" value="WH-like_DNA-bd_sf"/>
</dbReference>
<dbReference type="InterPro" id="IPR023187">
    <property type="entry name" value="Tscrpt_reg_MarR-type_CS"/>
</dbReference>
<organism evidence="6">
    <name type="scientific">Lacrimispora sp. BS-2</name>
    <dbReference type="NCBI Taxonomy" id="3151850"/>
    <lineage>
        <taxon>Bacteria</taxon>
        <taxon>Bacillati</taxon>
        <taxon>Bacillota</taxon>
        <taxon>Clostridia</taxon>
        <taxon>Lachnospirales</taxon>
        <taxon>Lachnospiraceae</taxon>
        <taxon>Lacrimispora</taxon>
    </lineage>
</organism>
<evidence type="ECO:0000256" key="3">
    <source>
        <dbReference type="ARBA" id="ARBA00023163"/>
    </source>
</evidence>